<evidence type="ECO:0000256" key="1">
    <source>
        <dbReference type="SAM" id="Phobius"/>
    </source>
</evidence>
<keyword evidence="1" id="KW-0472">Membrane</keyword>
<proteinExistence type="predicted"/>
<keyword evidence="3" id="KW-1185">Reference proteome</keyword>
<dbReference type="EMBL" id="ADJN01000025">
    <property type="protein sequence ID" value="EFD05374.1"/>
    <property type="molecule type" value="Genomic_DNA"/>
</dbReference>
<evidence type="ECO:0000313" key="3">
    <source>
        <dbReference type="Proteomes" id="UP000004206"/>
    </source>
</evidence>
<gene>
    <name evidence="2" type="ORF">HMPREF0631_1250</name>
</gene>
<keyword evidence="1" id="KW-1133">Transmembrane helix</keyword>
<protein>
    <submittedName>
        <fullName evidence="2">Uncharacterized protein</fullName>
    </submittedName>
</protein>
<keyword evidence="1" id="KW-0812">Transmembrane</keyword>
<reference evidence="2 3" key="1">
    <citation type="submission" date="2010-01" db="EMBL/GenBank/DDBJ databases">
        <authorList>
            <person name="Dodson R."/>
            <person name="Madupu R."/>
            <person name="Durkin A.S."/>
            <person name="Torralba M."/>
            <person name="Methe B."/>
            <person name="Sutton G.G."/>
            <person name="Strausberg R.L."/>
            <person name="Nelson K.E."/>
        </authorList>
    </citation>
    <scope>NUCLEOTIDE SEQUENCE [LARGE SCALE GENOMIC DNA]</scope>
    <source>
        <strain evidence="2 3">653-L</strain>
    </source>
</reference>
<dbReference type="Proteomes" id="UP000004206">
    <property type="component" value="Unassembled WGS sequence"/>
</dbReference>
<evidence type="ECO:0000313" key="2">
    <source>
        <dbReference type="EMBL" id="EFD05374.1"/>
    </source>
</evidence>
<dbReference type="AlphaFoldDB" id="D3MR47"/>
<comment type="caution">
    <text evidence="2">The sequence shown here is derived from an EMBL/GenBank/DDBJ whole genome shotgun (WGS) entry which is preliminary data.</text>
</comment>
<name>D3MR47_9FIRM</name>
<organism evidence="2 3">
    <name type="scientific">Peptostreptococcus anaerobius 653-L</name>
    <dbReference type="NCBI Taxonomy" id="596329"/>
    <lineage>
        <taxon>Bacteria</taxon>
        <taxon>Bacillati</taxon>
        <taxon>Bacillota</taxon>
        <taxon>Clostridia</taxon>
        <taxon>Peptostreptococcales</taxon>
        <taxon>Peptostreptococcaceae</taxon>
        <taxon>Peptostreptococcus</taxon>
    </lineage>
</organism>
<feature type="transmembrane region" description="Helical" evidence="1">
    <location>
        <begin position="6"/>
        <end position="31"/>
    </location>
</feature>
<sequence length="50" mass="6145">MKKHFFMSLFFQVSLSYSIFIIFMKFLMCVIKYNFYRSKTKQESLVCLVK</sequence>
<accession>D3MR47</accession>